<name>A0AAD5VDL6_9APHY</name>
<feature type="compositionally biased region" description="Polar residues" evidence="1">
    <location>
        <begin position="1083"/>
        <end position="1101"/>
    </location>
</feature>
<dbReference type="GO" id="GO:0005524">
    <property type="term" value="F:ATP binding"/>
    <property type="evidence" value="ECO:0007669"/>
    <property type="project" value="InterPro"/>
</dbReference>
<dbReference type="InterPro" id="IPR008266">
    <property type="entry name" value="Tyr_kinase_AS"/>
</dbReference>
<feature type="domain" description="Protein kinase" evidence="2">
    <location>
        <begin position="1213"/>
        <end position="1593"/>
    </location>
</feature>
<evidence type="ECO:0000313" key="3">
    <source>
        <dbReference type="EMBL" id="KAJ3489386.1"/>
    </source>
</evidence>
<dbReference type="Gene3D" id="1.10.510.10">
    <property type="entry name" value="Transferase(Phosphotransferase) domain 1"/>
    <property type="match status" value="2"/>
</dbReference>
<dbReference type="SUPFAM" id="SSF56112">
    <property type="entry name" value="Protein kinase-like (PK-like)"/>
    <property type="match status" value="2"/>
</dbReference>
<feature type="compositionally biased region" description="Low complexity" evidence="1">
    <location>
        <begin position="734"/>
        <end position="746"/>
    </location>
</feature>
<comment type="caution">
    <text evidence="3">The sequence shown here is derived from an EMBL/GenBank/DDBJ whole genome shotgun (WGS) entry which is preliminary data.</text>
</comment>
<keyword evidence="4" id="KW-1185">Reference proteome</keyword>
<dbReference type="PROSITE" id="PS50011">
    <property type="entry name" value="PROTEIN_KINASE_DOM"/>
    <property type="match status" value="1"/>
</dbReference>
<dbReference type="PANTHER" id="PTHR38248">
    <property type="entry name" value="FUNK1 6"/>
    <property type="match status" value="1"/>
</dbReference>
<dbReference type="InterPro" id="IPR011009">
    <property type="entry name" value="Kinase-like_dom_sf"/>
</dbReference>
<feature type="region of interest" description="Disordered" evidence="1">
    <location>
        <begin position="1083"/>
        <end position="1102"/>
    </location>
</feature>
<evidence type="ECO:0000313" key="4">
    <source>
        <dbReference type="Proteomes" id="UP001212997"/>
    </source>
</evidence>
<dbReference type="Pfam" id="PF17667">
    <property type="entry name" value="Pkinase_fungal"/>
    <property type="match status" value="3"/>
</dbReference>
<protein>
    <recommendedName>
        <fullName evidence="2">Protein kinase domain-containing protein</fullName>
    </recommendedName>
</protein>
<dbReference type="InterPro" id="IPR000719">
    <property type="entry name" value="Prot_kinase_dom"/>
</dbReference>
<dbReference type="Proteomes" id="UP001212997">
    <property type="component" value="Unassembled WGS sequence"/>
</dbReference>
<dbReference type="PANTHER" id="PTHR38248:SF2">
    <property type="entry name" value="FUNK1 11"/>
    <property type="match status" value="1"/>
</dbReference>
<sequence>MIYPRLTISRNNDTTDDYPTREECDTLVHYDLNHRTRIVTIDKWIEHILHISLDEISDWSRHLSYEQLLRPTTSIMNNLCDYCEANLETSRYASESWATLVNKIISLTPELISNGKAAHSSVVFMQNQHQVEGGGAVHIPDVVIVPTSHFSTLSERTHITGGGGLPSGVQWNQILSCARFTAVDPIKQDILKQIHERLKTGSEIGREGLGLEEVSGSPMLGDSCSFLVLYLSKTFHLSVPSKANTLDETQSEQQSSTCGFKRKASTISSQLSTAKRVKTNSSGSTSSTAKICLRDAECMARYALELLSSTSGTRSHCIQFLIDGPQLMLWYYDAGGIVRSEWMNWICDLPKFAAIIVAFARLDVEQLGIGVTNLKPPLSQDPSSPPTLSKSLRGYTLMMDHKSLDGTCRQVEVTLQNEIYTEYNLTGRRTTVYDITTEPRICEKPLVLKMSMQPIGQVSEAHLINHATKNQVGHLPKVHMWSDEDREWRLSEVYEDRSQRLIVFTKYRPIEGIISAGNMHNLLMQLIDCIHELRYKAHILHRDISLGNLMYEELREGFIQLILNDFDHAVMVDDRGCPAVPNSLKHPAGTLPFVAHELLDPDTSVAHYVRHDFESVFLVALWLLIKFSLRTKATTEEASHLQQQGRDILQGWACGSVGNIYSHKQAIFTNPTTISKITRKVAMGPYKDWVTGFCRVFIKAYQVLNNLTLKADSAPEPVRDLNSDSESDWDSDSDSASGSGSGPYSDSDSDSEGAREITDMETLDGRISRRRIQKVMQDWEKGKRKIIKDFVPRFRVKRRKTASYAHNSKEYTPTNQIIYRRSLFLETLISDSGSPAPSRLTSILQTSDTTEDYHTREEGGDPLVQHDLNHKTRIVTIDKWIESILHVSLEEIAEWSRCLSHEELLHPTTSIMNNLRDYCETPLETSRSALWATLVNTIISLAPELISNWQVTHSSIIFMQNHHQVEGGEAAHIPDVVVIPLSHFSMYPLPERSHIISGGELPQGVQWNQILSCAQFTAVDSSKRDILKQTYERLKARYEIGREGLEELLKTYRPSVPSEINTVDAITSEHRSSTCGLKRKASTLSSQSSTAKRVKTSSGSVPPTAKMCLRDAGCMARYALELLSSTSGTRSHCIQFLIDGPQLMLWYYDAGGIVRSEWMDWIYELPKFAAIVVAFARLNIEQWGVGIPSLKPPLSQDSPSVPPLPHSLSGSTLMMDHKSSDGTFQSVQVTLQNEIYTEYNLTGRRTTVYDITIEPRISEKPLVLKMSMQPIGQVPETRFINHATKNEVGHLPEVHMWSDEGSEWRLSKGVRGKLFPDNEENEVYEDRCQRFIVFTRYKPIRDIITPANMHSLLLQLIDCIHELRYQAHILHRDISLGNLMYEELGDGSNKLILNDFDLAVMVGGDGLPTTTSSSKHRTGTLPFMAHELLDPDTDTSVNHYVRHDLESVFLVALWLLIKFSLRTKPTIEEASRLQEQRRDILQGWSHGSVEQIYYRKRAIFTNPTTISNITRKVAMGPYKDWITLFCRVFIKAYRALGDAKEDSASESYSSSDSEGPREITDMETLDGLISRDLIQKMLRRWEKKKAKKIEGFVPHFIKTSS</sequence>
<gene>
    <name evidence="3" type="ORF">NLI96_g2150</name>
</gene>
<feature type="region of interest" description="Disordered" evidence="1">
    <location>
        <begin position="715"/>
        <end position="762"/>
    </location>
</feature>
<dbReference type="PROSITE" id="PS00109">
    <property type="entry name" value="PROTEIN_KINASE_TYR"/>
    <property type="match status" value="2"/>
</dbReference>
<evidence type="ECO:0000259" key="2">
    <source>
        <dbReference type="PROSITE" id="PS50011"/>
    </source>
</evidence>
<organism evidence="3 4">
    <name type="scientific">Meripilus lineatus</name>
    <dbReference type="NCBI Taxonomy" id="2056292"/>
    <lineage>
        <taxon>Eukaryota</taxon>
        <taxon>Fungi</taxon>
        <taxon>Dikarya</taxon>
        <taxon>Basidiomycota</taxon>
        <taxon>Agaricomycotina</taxon>
        <taxon>Agaricomycetes</taxon>
        <taxon>Polyporales</taxon>
        <taxon>Meripilaceae</taxon>
        <taxon>Meripilus</taxon>
    </lineage>
</organism>
<feature type="compositionally biased region" description="Basic and acidic residues" evidence="1">
    <location>
        <begin position="752"/>
        <end position="762"/>
    </location>
</feature>
<dbReference type="EMBL" id="JANAWD010000046">
    <property type="protein sequence ID" value="KAJ3489386.1"/>
    <property type="molecule type" value="Genomic_DNA"/>
</dbReference>
<evidence type="ECO:0000256" key="1">
    <source>
        <dbReference type="SAM" id="MobiDB-lite"/>
    </source>
</evidence>
<proteinExistence type="predicted"/>
<accession>A0AAD5VDL6</accession>
<dbReference type="InterPro" id="IPR040976">
    <property type="entry name" value="Pkinase_fungal"/>
</dbReference>
<feature type="compositionally biased region" description="Acidic residues" evidence="1">
    <location>
        <begin position="723"/>
        <end position="733"/>
    </location>
</feature>
<reference evidence="3" key="1">
    <citation type="submission" date="2022-07" db="EMBL/GenBank/DDBJ databases">
        <title>Genome Sequence of Physisporinus lineatus.</title>
        <authorList>
            <person name="Buettner E."/>
        </authorList>
    </citation>
    <scope>NUCLEOTIDE SEQUENCE</scope>
    <source>
        <strain evidence="3">VT162</strain>
    </source>
</reference>
<dbReference type="GO" id="GO:0004672">
    <property type="term" value="F:protein kinase activity"/>
    <property type="evidence" value="ECO:0007669"/>
    <property type="project" value="InterPro"/>
</dbReference>